<dbReference type="InterPro" id="IPR036291">
    <property type="entry name" value="NAD(P)-bd_dom_sf"/>
</dbReference>
<dbReference type="InterPro" id="IPR013154">
    <property type="entry name" value="ADH-like_N"/>
</dbReference>
<dbReference type="SUPFAM" id="SSF50129">
    <property type="entry name" value="GroES-like"/>
    <property type="match status" value="1"/>
</dbReference>
<evidence type="ECO:0000313" key="4">
    <source>
        <dbReference type="EMBL" id="MBN7797508.1"/>
    </source>
</evidence>
<dbReference type="Pfam" id="PF08240">
    <property type="entry name" value="ADH_N"/>
    <property type="match status" value="1"/>
</dbReference>
<dbReference type="InterPro" id="IPR011032">
    <property type="entry name" value="GroES-like_sf"/>
</dbReference>
<accession>A0A939IMY1</accession>
<name>A0A939IMY1_9GAMM</name>
<dbReference type="RefSeq" id="WP_206560951.1">
    <property type="nucleotide sequence ID" value="NZ_JAFKCZ010000008.1"/>
</dbReference>
<evidence type="ECO:0000256" key="2">
    <source>
        <dbReference type="ARBA" id="ARBA00023002"/>
    </source>
</evidence>
<dbReference type="Gene3D" id="3.40.50.720">
    <property type="entry name" value="NAD(P)-binding Rossmann-like Domain"/>
    <property type="match status" value="1"/>
</dbReference>
<feature type="domain" description="Alcohol dehydrogenase-like N-terminal" evidence="3">
    <location>
        <begin position="34"/>
        <end position="139"/>
    </location>
</feature>
<sequence>MNSSKNGLVLNSTATSEHTIELTLDSAPIPVPKDDEVVVRVEATPINPSDLALLLAFADVSQGITSGSGAATRFSAPLTAESDSAIANRLGVPQRCGNEGAGTVISAGSGQAAQALLGKKVAVMDGALYCQYRKLQASQCVPLEDSTTPQQAAACFVNPMTALGMVEQARRKNCTAIVHTAAASSLGLMLNRLCLVENIDLVNIVRRPSQAEQLRSEGARYVVDSSSDTFKEDLVEAITQTNAYMAFDAVGGGSYINDILGCMEAAARRTHTPNGPYGTNVHKQVYVYGRLDTQPFMVDLGVGFSWSVEGFLLPALLAELKPERVAQLRRRAVSEVKTTFRSRFAKEISLAQALQQENIIEYSKAGTGAKYLINPSLDVK</sequence>
<dbReference type="AlphaFoldDB" id="A0A939IMY1"/>
<dbReference type="PANTHER" id="PTHR48106">
    <property type="entry name" value="QUINONE OXIDOREDUCTASE PIG3-RELATED"/>
    <property type="match status" value="1"/>
</dbReference>
<organism evidence="4 5">
    <name type="scientific">Parahaliea mediterranea</name>
    <dbReference type="NCBI Taxonomy" id="651086"/>
    <lineage>
        <taxon>Bacteria</taxon>
        <taxon>Pseudomonadati</taxon>
        <taxon>Pseudomonadota</taxon>
        <taxon>Gammaproteobacteria</taxon>
        <taxon>Cellvibrionales</taxon>
        <taxon>Halieaceae</taxon>
        <taxon>Parahaliea</taxon>
    </lineage>
</organism>
<protein>
    <submittedName>
        <fullName evidence="4">NADH oxidase</fullName>
    </submittedName>
</protein>
<evidence type="ECO:0000256" key="1">
    <source>
        <dbReference type="ARBA" id="ARBA00022857"/>
    </source>
</evidence>
<dbReference type="SUPFAM" id="SSF51735">
    <property type="entry name" value="NAD(P)-binding Rossmann-fold domains"/>
    <property type="match status" value="1"/>
</dbReference>
<dbReference type="GO" id="GO:0016651">
    <property type="term" value="F:oxidoreductase activity, acting on NAD(P)H"/>
    <property type="evidence" value="ECO:0007669"/>
    <property type="project" value="TreeGrafter"/>
</dbReference>
<dbReference type="PANTHER" id="PTHR48106:SF18">
    <property type="entry name" value="QUINONE OXIDOREDUCTASE PIG3"/>
    <property type="match status" value="1"/>
</dbReference>
<comment type="caution">
    <text evidence="4">The sequence shown here is derived from an EMBL/GenBank/DDBJ whole genome shotgun (WGS) entry which is preliminary data.</text>
</comment>
<proteinExistence type="predicted"/>
<reference evidence="4" key="1">
    <citation type="submission" date="2021-02" db="EMBL/GenBank/DDBJ databases">
        <title>PHA producing bacteria isolated from coastal sediment in Guangdong, Shenzhen.</title>
        <authorList>
            <person name="Zheng W."/>
            <person name="Yu S."/>
            <person name="Huang Y."/>
        </authorList>
    </citation>
    <scope>NUCLEOTIDE SEQUENCE</scope>
    <source>
        <strain evidence="4">TN14-10</strain>
    </source>
</reference>
<evidence type="ECO:0000259" key="3">
    <source>
        <dbReference type="Pfam" id="PF08240"/>
    </source>
</evidence>
<keyword evidence="1" id="KW-0521">NADP</keyword>
<dbReference type="Gene3D" id="3.90.180.10">
    <property type="entry name" value="Medium-chain alcohol dehydrogenases, catalytic domain"/>
    <property type="match status" value="1"/>
</dbReference>
<dbReference type="GO" id="GO:0070402">
    <property type="term" value="F:NADPH binding"/>
    <property type="evidence" value="ECO:0007669"/>
    <property type="project" value="TreeGrafter"/>
</dbReference>
<keyword evidence="5" id="KW-1185">Reference proteome</keyword>
<dbReference type="EMBL" id="JAFKCZ010000008">
    <property type="protein sequence ID" value="MBN7797508.1"/>
    <property type="molecule type" value="Genomic_DNA"/>
</dbReference>
<evidence type="ECO:0000313" key="5">
    <source>
        <dbReference type="Proteomes" id="UP000664303"/>
    </source>
</evidence>
<dbReference type="Proteomes" id="UP000664303">
    <property type="component" value="Unassembled WGS sequence"/>
</dbReference>
<gene>
    <name evidence="4" type="ORF">JYP50_12940</name>
</gene>
<keyword evidence="2" id="KW-0560">Oxidoreductase</keyword>